<keyword evidence="8" id="KW-0732">Signal</keyword>
<feature type="region of interest" description="Disordered" evidence="7">
    <location>
        <begin position="1903"/>
        <end position="1922"/>
    </location>
</feature>
<reference evidence="10 11" key="1">
    <citation type="submission" date="2019-06" db="EMBL/GenBank/DDBJ databases">
        <title>Genome sequence of Litorilinea aerophila BAA-2444.</title>
        <authorList>
            <person name="Maclea K.S."/>
            <person name="Maurais E.G."/>
            <person name="Iannazzi L.C."/>
        </authorList>
    </citation>
    <scope>NUCLEOTIDE SEQUENCE [LARGE SCALE GENOMIC DNA]</scope>
    <source>
        <strain evidence="10 11">ATCC BAA-2444</strain>
    </source>
</reference>
<evidence type="ECO:0000256" key="4">
    <source>
        <dbReference type="ARBA" id="ARBA00022825"/>
    </source>
</evidence>
<feature type="active site" description="Charge relay system" evidence="5">
    <location>
        <position position="226"/>
    </location>
</feature>
<proteinExistence type="inferred from homology"/>
<evidence type="ECO:0000259" key="9">
    <source>
        <dbReference type="PROSITE" id="PS50853"/>
    </source>
</evidence>
<dbReference type="Pfam" id="PF00041">
    <property type="entry name" value="fn3"/>
    <property type="match status" value="1"/>
</dbReference>
<dbReference type="InterPro" id="IPR036852">
    <property type="entry name" value="Peptidase_S8/S53_dom_sf"/>
</dbReference>
<feature type="chain" id="PRO_5021961883" evidence="8">
    <location>
        <begin position="23"/>
        <end position="2532"/>
    </location>
</feature>
<evidence type="ECO:0000313" key="11">
    <source>
        <dbReference type="Proteomes" id="UP000317371"/>
    </source>
</evidence>
<keyword evidence="2 5" id="KW-0645">Protease</keyword>
<dbReference type="PROSITE" id="PS00136">
    <property type="entry name" value="SUBTILASE_ASP"/>
    <property type="match status" value="1"/>
</dbReference>
<dbReference type="PROSITE" id="PS51892">
    <property type="entry name" value="SUBTILASE"/>
    <property type="match status" value="1"/>
</dbReference>
<dbReference type="Proteomes" id="UP000317371">
    <property type="component" value="Unassembled WGS sequence"/>
</dbReference>
<dbReference type="InterPro" id="IPR023827">
    <property type="entry name" value="Peptidase_S8_Asp-AS"/>
</dbReference>
<dbReference type="InterPro" id="IPR023828">
    <property type="entry name" value="Peptidase_S8_Ser-AS"/>
</dbReference>
<evidence type="ECO:0000256" key="7">
    <source>
        <dbReference type="SAM" id="MobiDB-lite"/>
    </source>
</evidence>
<dbReference type="PANTHER" id="PTHR35902">
    <property type="entry name" value="S-LAYER DOMAIN-LIKE PROTEIN-RELATED"/>
    <property type="match status" value="1"/>
</dbReference>
<dbReference type="EMBL" id="VIGC01000010">
    <property type="protein sequence ID" value="TQE95966.1"/>
    <property type="molecule type" value="Genomic_DNA"/>
</dbReference>
<dbReference type="InterPro" id="IPR015500">
    <property type="entry name" value="Peptidase_S8_subtilisin-rel"/>
</dbReference>
<evidence type="ECO:0000256" key="8">
    <source>
        <dbReference type="SAM" id="SignalP"/>
    </source>
</evidence>
<dbReference type="Gene3D" id="2.60.120.260">
    <property type="entry name" value="Galactose-binding domain-like"/>
    <property type="match status" value="1"/>
</dbReference>
<gene>
    <name evidence="10" type="ORF">FKZ61_09480</name>
</gene>
<dbReference type="Gene3D" id="2.60.40.10">
    <property type="entry name" value="Immunoglobulins"/>
    <property type="match status" value="16"/>
</dbReference>
<dbReference type="Pfam" id="PF22148">
    <property type="entry name" value="Fervidolysin_NPro-like"/>
    <property type="match status" value="1"/>
</dbReference>
<evidence type="ECO:0000256" key="5">
    <source>
        <dbReference type="PROSITE-ProRule" id="PRU01240"/>
    </source>
</evidence>
<feature type="domain" description="Fibronectin type-III" evidence="9">
    <location>
        <begin position="456"/>
        <end position="565"/>
    </location>
</feature>
<sequence>MRRPATIALCVLLLFVSLYQLAGLPVTRSQAPGPDYVPGELIIRFQPGVTQAEAEAFYQEHGLVQKDNLDEDRTDDEVELRLAAVPGDITQELLAQLARDPRVVYAEPNYIIRLSKTPDDPMFSQLWGLHNTGQTGGTPDADIDAPEAWDTSTGSSTVIVGVIDTGVDYNHEDLAQNMWTNPKECPQGPGKCVANGEDDDDNGYVDDFYGINAITDTGDPMDDYGHGTHVAGTIGALGNNGTGVTGINWTVRIAACKFLSASGSGSVAGAVKCFNYFKQLKNQAGQNIIATNNSWGGGGFSQALYDAMAGADQPLHICAAGNGNSGEPHYPAGFDLDNIISVAATDHDDLYANFSNYGKDWVDLAAPGVGILSTVPTGSCPMCDPSGYGQASGTSMATPHVTGAVALIAGKYSNLTLAQIKQRILAGVDPLTDTSKETLTNGRLNLNNALEDDNKPPAAVSDLAVTATMLTQVELSWTATGDDDKTGTANAYDVRYATSPISEDTWESATQAVGEPKPQPAGSSEKFIVSGLEPNTTYYFALKVVDNVGNASALSNVVVGKTSTGTVVFEDDVESGPGEWEVAGNDSLWHISQHRSNSPTHAWYYGDESKRNYDTGGANNGTLTSPAIELTTNQDVLLTFYEWSEVESSQAYDRTRVQISTDGNQWTTVFESHGTNGSWIRRAVSLTPHIGNAKTLYVRFWFDTIDNRFNTFEGWYVDDIRVLVATPTQAGAGPAQPNLVMQESNIGFSNSNPTEGEEVTVYATVLNHGTAEANDVTVQFVDVTGEQPTPIGLPQTIANIPVGGSAIAQIRYDTTGKSGERQIQVVLDPNNLIAELNEFDNQAQKSLTVAAQPAPNLVIEDDNIGFAPAQPGVGEQVTIHAVIFNNGTAEASNVAVQFLDVTATDQAIPIGPTQTIDILRPGESHALEVTYDTSNKPDDRKIRVVVDPHNTIAESNEKDNEATKTLSMGEPPAPNLTISSSNIGFAPAQPKTGDLVTISATIFNAGDVAATDVQVEFADATGSTAVPIGPAQTIAAIPPGASGVVQVTYDTSGKSGDRRIQVTVDPHNFIAESREFDNEARATLSITPPPLPNLTVHGANIGFSPAQPVEGDVVTIRVPVLNTGAADASQVVVQFLEVRPNGPVPIGERQTLEAIPAGGSAEAQVTFDTSQAQGDHTIQVVVDPNNFIPESNEDDNQASRTLRVVAPDAPNLTMLAANIQFNPPQPMAGDLVTITAVVLNSGAADASRVLVQFLDITHSEAIPITPEQYIERVPAGGSATVSAQYDTTDKVGRRKIQLLVDSNNLIPETDENDNEAVATLTVEPAPLANLVVSDNSIGFDPPMPVAGDTVTVTITVHNHGNAAAQDVAVQLLDITEGEAVPVGPPLTIDQIPAGGAGTVQTRYETAGRALGASGERQLRVVVDPNNFIPETDETDNRTTRTLTVTPAQAPNLVVLANNVGFHPANPSEGQAVTLTVTVLNTGAMDAEDVLIQFVDATNGGAEPIGAKQTIARIPAGQSGTAQVVYETTGKAGDRRIRVVADPHATIAETDERDNEAVKVLRVLPPAMPNLVMRAENIGFKPVDPTTGQAVTVTATVLNVGAAPAQNVVVQFVDATNNGTTPIGASQIIAEIPAGGSGRAQIVYDTGRMGAAGDRKIQVIVDPNNQIVESDENDNRAVATLKVAALPAPNLVIRSDQIGFEPPRPNAGDTVQIYATVRNSGGQAANDVTVQFLDVTGSGAVPIGSPQTVATILPGSSALFQTSYELANGGNRKIQVVVDPNNTVAESNEGDNSATATLNLAELPEANLAVLADNILFTPASPIVGDQVTVHAIILNNGAADVSDVVVQFSDVTGSDPQPIGPPQVIPAIPAGSSATAQVLYDTASRGQGAPGERTIQVTVDPNNLIPESRESDNSAKKSFTVTAPPRPNLVVLAGNVGFNPPAPTTGDRVTVQAVVLNHGAVEARDVVVQLADITDSGPGSGVPIGPPQTIARIAPGSSGAVQFTYDTSGKEGSRTLQVTADPNNFILESDENDNRANRDLTVAPRPTPNLVAIASNIEFEPAEPSDGDLVTIRATVLNNGTAPASDVVVRLVDITNGQEELIDKQRLIESIPAGESGVAQVTYDVTDKAGTRQIQLVVDPNDTIAESDETDNTATTSLTVAPPPAPNLVVQSSDIRFTPSSPSAGDLVTVTVTVRNTGQRNANNVEVRFTDVTNGGNTPIGTQTIASIPSGGSGIAQVAYDTTGKEGQRQIQVTADPNNTIAETNEEDNQAQATLTVAPPSETPSPNQPNLQVTAEGISFDPPAPSPGDLVTITVIVTNSGQASASGVVVRFLDVTGGSEEPIGEDQNVGNIAAGNTTTATVTYDTTDKAGERSIKVIVDPEDTISESDETDNEATKTLTVGEGSGEEAQATPAHLNLTVRREQMVVEPLSAGANDTLMVAVLIHNEGDVDAYGVPVQFREVVDGTVKPIGEVQTLDVLPAGGSQMVRALYPVDGRKGECAIQVVVDPEGSLVESDRSDNLAEVLVRLSPQP</sequence>
<feature type="signal peptide" evidence="8">
    <location>
        <begin position="1"/>
        <end position="22"/>
    </location>
</feature>
<dbReference type="GO" id="GO:0006508">
    <property type="term" value="P:proteolysis"/>
    <property type="evidence" value="ECO:0007669"/>
    <property type="project" value="UniProtKB-KW"/>
</dbReference>
<dbReference type="InterPro" id="IPR022398">
    <property type="entry name" value="Peptidase_S8_His-AS"/>
</dbReference>
<keyword evidence="3 5" id="KW-0378">Hydrolase</keyword>
<dbReference type="InterPro" id="IPR003961">
    <property type="entry name" value="FN3_dom"/>
</dbReference>
<evidence type="ECO:0000313" key="10">
    <source>
        <dbReference type="EMBL" id="TQE95966.1"/>
    </source>
</evidence>
<dbReference type="InterPro" id="IPR054399">
    <property type="entry name" value="Fervidolysin-like_N_prodom"/>
</dbReference>
<evidence type="ECO:0000256" key="2">
    <source>
        <dbReference type="ARBA" id="ARBA00022670"/>
    </source>
</evidence>
<feature type="active site" description="Charge relay system" evidence="5">
    <location>
        <position position="164"/>
    </location>
</feature>
<protein>
    <submittedName>
        <fullName evidence="10">S8 family serine peptidase</fullName>
    </submittedName>
</protein>
<dbReference type="PROSITE" id="PS50853">
    <property type="entry name" value="FN3"/>
    <property type="match status" value="1"/>
</dbReference>
<accession>A0A540VGS3</accession>
<keyword evidence="4 5" id="KW-0720">Serine protease</keyword>
<dbReference type="Pfam" id="PF07705">
    <property type="entry name" value="CARDB"/>
    <property type="match status" value="15"/>
</dbReference>
<dbReference type="OrthoDB" id="9798386at2"/>
<dbReference type="Pfam" id="PF00082">
    <property type="entry name" value="Peptidase_S8"/>
    <property type="match status" value="1"/>
</dbReference>
<organism evidence="10 11">
    <name type="scientific">Litorilinea aerophila</name>
    <dbReference type="NCBI Taxonomy" id="1204385"/>
    <lineage>
        <taxon>Bacteria</taxon>
        <taxon>Bacillati</taxon>
        <taxon>Chloroflexota</taxon>
        <taxon>Caldilineae</taxon>
        <taxon>Caldilineales</taxon>
        <taxon>Caldilineaceae</taxon>
        <taxon>Litorilinea</taxon>
    </lineage>
</organism>
<dbReference type="InParanoid" id="A0A540VGS3"/>
<evidence type="ECO:0000256" key="6">
    <source>
        <dbReference type="RuleBase" id="RU003355"/>
    </source>
</evidence>
<comment type="caution">
    <text evidence="10">The sequence shown here is derived from an EMBL/GenBank/DDBJ whole genome shotgun (WGS) entry which is preliminary data.</text>
</comment>
<dbReference type="InterPro" id="IPR013783">
    <property type="entry name" value="Ig-like_fold"/>
</dbReference>
<dbReference type="SUPFAM" id="SSF52743">
    <property type="entry name" value="Subtilisin-like"/>
    <property type="match status" value="1"/>
</dbReference>
<dbReference type="PROSITE" id="PS00137">
    <property type="entry name" value="SUBTILASE_HIS"/>
    <property type="match status" value="1"/>
</dbReference>
<dbReference type="InterPro" id="IPR034204">
    <property type="entry name" value="PfSUB1-like_cat_dom"/>
</dbReference>
<comment type="similarity">
    <text evidence="1 5 6">Belongs to the peptidase S8 family.</text>
</comment>
<dbReference type="PRINTS" id="PR00723">
    <property type="entry name" value="SUBTILISIN"/>
</dbReference>
<name>A0A540VGS3_9CHLR</name>
<dbReference type="CDD" id="cd00063">
    <property type="entry name" value="FN3"/>
    <property type="match status" value="1"/>
</dbReference>
<dbReference type="CDD" id="cd07473">
    <property type="entry name" value="Peptidases_S8_Subtilisin_like"/>
    <property type="match status" value="1"/>
</dbReference>
<dbReference type="InterPro" id="IPR011635">
    <property type="entry name" value="CARDB"/>
</dbReference>
<dbReference type="RefSeq" id="WP_141609883.1">
    <property type="nucleotide sequence ID" value="NZ_VIGC02000010.1"/>
</dbReference>
<feature type="active site" description="Charge relay system" evidence="5">
    <location>
        <position position="395"/>
    </location>
</feature>
<dbReference type="SUPFAM" id="SSF49265">
    <property type="entry name" value="Fibronectin type III"/>
    <property type="match status" value="1"/>
</dbReference>
<evidence type="ECO:0000256" key="1">
    <source>
        <dbReference type="ARBA" id="ARBA00011073"/>
    </source>
</evidence>
<keyword evidence="11" id="KW-1185">Reference proteome</keyword>
<dbReference type="GO" id="GO:0004252">
    <property type="term" value="F:serine-type endopeptidase activity"/>
    <property type="evidence" value="ECO:0007669"/>
    <property type="project" value="UniProtKB-UniRule"/>
</dbReference>
<dbReference type="InterPro" id="IPR000209">
    <property type="entry name" value="Peptidase_S8/S53_dom"/>
</dbReference>
<dbReference type="Gene3D" id="3.40.50.200">
    <property type="entry name" value="Peptidase S8/S53 domain"/>
    <property type="match status" value="1"/>
</dbReference>
<dbReference type="InterPro" id="IPR036116">
    <property type="entry name" value="FN3_sf"/>
</dbReference>
<evidence type="ECO:0000256" key="3">
    <source>
        <dbReference type="ARBA" id="ARBA00022801"/>
    </source>
</evidence>
<dbReference type="PROSITE" id="PS00138">
    <property type="entry name" value="SUBTILASE_SER"/>
    <property type="match status" value="1"/>
</dbReference>
<dbReference type="SMART" id="SM00060">
    <property type="entry name" value="FN3"/>
    <property type="match status" value="1"/>
</dbReference>